<dbReference type="Gene3D" id="3.30.450.150">
    <property type="entry name" value="Haem-degrading domain"/>
    <property type="match status" value="1"/>
</dbReference>
<dbReference type="AlphaFoldDB" id="A0A1I3MYG7"/>
<dbReference type="RefSeq" id="WP_281244538.1">
    <property type="nucleotide sequence ID" value="NZ_FORR01000003.1"/>
</dbReference>
<evidence type="ECO:0000313" key="2">
    <source>
        <dbReference type="Proteomes" id="UP000199545"/>
    </source>
</evidence>
<dbReference type="PANTHER" id="PTHR34309">
    <property type="entry name" value="SLR1406 PROTEIN"/>
    <property type="match status" value="1"/>
</dbReference>
<dbReference type="PANTHER" id="PTHR34309:SF1">
    <property type="entry name" value="PROTEIN GLCG"/>
    <property type="match status" value="1"/>
</dbReference>
<keyword evidence="2" id="KW-1185">Reference proteome</keyword>
<dbReference type="InterPro" id="IPR052517">
    <property type="entry name" value="GlcG_carb_metab_protein"/>
</dbReference>
<protein>
    <submittedName>
        <fullName evidence="1">Uncharacterized conserved protein GlcG, DUF336 family</fullName>
    </submittedName>
</protein>
<dbReference type="STRING" id="46223.SAMN05421852_103254"/>
<organism evidence="1 2">
    <name type="scientific">Thermoflavimicrobium dichotomicum</name>
    <dbReference type="NCBI Taxonomy" id="46223"/>
    <lineage>
        <taxon>Bacteria</taxon>
        <taxon>Bacillati</taxon>
        <taxon>Bacillota</taxon>
        <taxon>Bacilli</taxon>
        <taxon>Bacillales</taxon>
        <taxon>Thermoactinomycetaceae</taxon>
        <taxon>Thermoflavimicrobium</taxon>
    </lineage>
</organism>
<sequence>MFYEKPVVSQETVLKMLEAALQKASELEINVNVAIMDDGGNLKAFVRMDDAPLLSSEIAQNKAYTAVAFGIPTADWYPMIQKQPSLLHGIVHTDRLVIFGGGLPMYIGKHLVGGIGVSGGTAEQDVIIAEAALTVFEEDVKQHKSNERR</sequence>
<dbReference type="Pfam" id="PF03928">
    <property type="entry name" value="HbpS-like"/>
    <property type="match status" value="1"/>
</dbReference>
<dbReference type="InterPro" id="IPR038084">
    <property type="entry name" value="PduO/GlcC-like_sf"/>
</dbReference>
<dbReference type="EMBL" id="FORR01000003">
    <property type="protein sequence ID" value="SFJ02017.1"/>
    <property type="molecule type" value="Genomic_DNA"/>
</dbReference>
<proteinExistence type="predicted"/>
<dbReference type="InterPro" id="IPR005624">
    <property type="entry name" value="PduO/GlcC-like"/>
</dbReference>
<accession>A0A1I3MYG7</accession>
<dbReference type="SUPFAM" id="SSF143744">
    <property type="entry name" value="GlcG-like"/>
    <property type="match status" value="1"/>
</dbReference>
<gene>
    <name evidence="1" type="ORF">SAMN05421852_103254</name>
</gene>
<dbReference type="Proteomes" id="UP000199545">
    <property type="component" value="Unassembled WGS sequence"/>
</dbReference>
<name>A0A1I3MYG7_9BACL</name>
<evidence type="ECO:0000313" key="1">
    <source>
        <dbReference type="EMBL" id="SFJ02017.1"/>
    </source>
</evidence>
<reference evidence="1 2" key="1">
    <citation type="submission" date="2016-10" db="EMBL/GenBank/DDBJ databases">
        <authorList>
            <person name="de Groot N.N."/>
        </authorList>
    </citation>
    <scope>NUCLEOTIDE SEQUENCE [LARGE SCALE GENOMIC DNA]</scope>
    <source>
        <strain evidence="1 2">DSM 44778</strain>
    </source>
</reference>